<evidence type="ECO:0000313" key="4">
    <source>
        <dbReference type="Proteomes" id="UP000663829"/>
    </source>
</evidence>
<dbReference type="Pfam" id="PF01359">
    <property type="entry name" value="Transposase_1"/>
    <property type="match status" value="1"/>
</dbReference>
<dbReference type="GO" id="GO:0000729">
    <property type="term" value="P:DNA double-strand break processing"/>
    <property type="evidence" value="ECO:0007669"/>
    <property type="project" value="TreeGrafter"/>
</dbReference>
<evidence type="ECO:0000259" key="1">
    <source>
        <dbReference type="Pfam" id="PF17906"/>
    </source>
</evidence>
<dbReference type="GO" id="GO:0044547">
    <property type="term" value="F:DNA topoisomerase binding"/>
    <property type="evidence" value="ECO:0007669"/>
    <property type="project" value="TreeGrafter"/>
</dbReference>
<dbReference type="Proteomes" id="UP000663829">
    <property type="component" value="Unassembled WGS sequence"/>
</dbReference>
<dbReference type="GO" id="GO:0042800">
    <property type="term" value="F:histone H3K4 methyltransferase activity"/>
    <property type="evidence" value="ECO:0007669"/>
    <property type="project" value="TreeGrafter"/>
</dbReference>
<gene>
    <name evidence="2" type="ORF">GPM918_LOCUS24512</name>
    <name evidence="3" type="ORF">SRO942_LOCUS24512</name>
</gene>
<dbReference type="GO" id="GO:0015074">
    <property type="term" value="P:DNA integration"/>
    <property type="evidence" value="ECO:0007669"/>
    <property type="project" value="TreeGrafter"/>
</dbReference>
<dbReference type="GO" id="GO:0003697">
    <property type="term" value="F:single-stranded DNA binding"/>
    <property type="evidence" value="ECO:0007669"/>
    <property type="project" value="TreeGrafter"/>
</dbReference>
<dbReference type="PANTHER" id="PTHR46060">
    <property type="entry name" value="MARINER MOS1 TRANSPOSASE-LIKE PROTEIN"/>
    <property type="match status" value="1"/>
</dbReference>
<dbReference type="AlphaFoldDB" id="A0A814XKX6"/>
<dbReference type="InterPro" id="IPR001888">
    <property type="entry name" value="Transposase_1"/>
</dbReference>
<dbReference type="InterPro" id="IPR041426">
    <property type="entry name" value="Mos1_HTH"/>
</dbReference>
<organism evidence="2 4">
    <name type="scientific">Didymodactylos carnosus</name>
    <dbReference type="NCBI Taxonomy" id="1234261"/>
    <lineage>
        <taxon>Eukaryota</taxon>
        <taxon>Metazoa</taxon>
        <taxon>Spiralia</taxon>
        <taxon>Gnathifera</taxon>
        <taxon>Rotifera</taxon>
        <taxon>Eurotatoria</taxon>
        <taxon>Bdelloidea</taxon>
        <taxon>Philodinida</taxon>
        <taxon>Philodinidae</taxon>
        <taxon>Didymodactylos</taxon>
    </lineage>
</organism>
<reference evidence="2" key="1">
    <citation type="submission" date="2021-02" db="EMBL/GenBank/DDBJ databases">
        <authorList>
            <person name="Nowell W R."/>
        </authorList>
    </citation>
    <scope>NUCLEOTIDE SEQUENCE</scope>
</reference>
<dbReference type="Gene3D" id="1.10.10.1450">
    <property type="match status" value="1"/>
</dbReference>
<dbReference type="GO" id="GO:0000014">
    <property type="term" value="F:single-stranded DNA endodeoxyribonuclease activity"/>
    <property type="evidence" value="ECO:0007669"/>
    <property type="project" value="TreeGrafter"/>
</dbReference>
<dbReference type="InterPro" id="IPR052709">
    <property type="entry name" value="Transposase-MT_Hybrid"/>
</dbReference>
<sequence length="296" mass="34564">MTLDKIELRVSIRYCWKGRLSTRDAAKEICDAEGERTVHYTTVSRWYKRFDFGDLSLEDQPRSGRPSMLDNDGLRAALEDEPSSSSRELASVFGVSSHQTVLNHLHQIDYVHKKPRQDPQELTGAQAKRHFEVCRQLLENPLDDRLCKRIVTSDEKRVFLVNHNRQKQYVPRGQDPPSVPRQDRFGKKVMTCVWWNFEGVLHFELVPNGRAVNAELYCQQLDRVYDKLKEKYPTLVRHKRALFQQDNAKPHTAKKTKEKFDELEEVEVLPHPAYSPDAAPSDYGLFQSMEHFLRSR</sequence>
<name>A0A814XKX6_9BILA</name>
<dbReference type="GO" id="GO:0005634">
    <property type="term" value="C:nucleus"/>
    <property type="evidence" value="ECO:0007669"/>
    <property type="project" value="TreeGrafter"/>
</dbReference>
<dbReference type="GO" id="GO:0031297">
    <property type="term" value="P:replication fork processing"/>
    <property type="evidence" value="ECO:0007669"/>
    <property type="project" value="TreeGrafter"/>
</dbReference>
<feature type="domain" description="Mos1 transposase HTH" evidence="1">
    <location>
        <begin position="5"/>
        <end position="54"/>
    </location>
</feature>
<dbReference type="GO" id="GO:0044774">
    <property type="term" value="P:mitotic DNA integrity checkpoint signaling"/>
    <property type="evidence" value="ECO:0007669"/>
    <property type="project" value="TreeGrafter"/>
</dbReference>
<evidence type="ECO:0000313" key="3">
    <source>
        <dbReference type="EMBL" id="CAF3980941.1"/>
    </source>
</evidence>
<dbReference type="GO" id="GO:0000793">
    <property type="term" value="C:condensed chromosome"/>
    <property type="evidence" value="ECO:0007669"/>
    <property type="project" value="TreeGrafter"/>
</dbReference>
<dbReference type="InterPro" id="IPR036397">
    <property type="entry name" value="RNaseH_sf"/>
</dbReference>
<dbReference type="GO" id="GO:0003690">
    <property type="term" value="F:double-stranded DNA binding"/>
    <property type="evidence" value="ECO:0007669"/>
    <property type="project" value="TreeGrafter"/>
</dbReference>
<dbReference type="OrthoDB" id="616263at2759"/>
<dbReference type="Pfam" id="PF17906">
    <property type="entry name" value="HTH_48"/>
    <property type="match status" value="1"/>
</dbReference>
<evidence type="ECO:0000313" key="2">
    <source>
        <dbReference type="EMBL" id="CAF1217239.1"/>
    </source>
</evidence>
<keyword evidence="4" id="KW-1185">Reference proteome</keyword>
<dbReference type="EMBL" id="CAJNOQ010009164">
    <property type="protein sequence ID" value="CAF1217239.1"/>
    <property type="molecule type" value="Genomic_DNA"/>
</dbReference>
<dbReference type="GO" id="GO:0035861">
    <property type="term" value="C:site of double-strand break"/>
    <property type="evidence" value="ECO:0007669"/>
    <property type="project" value="TreeGrafter"/>
</dbReference>
<comment type="caution">
    <text evidence="2">The sequence shown here is derived from an EMBL/GenBank/DDBJ whole genome shotgun (WGS) entry which is preliminary data.</text>
</comment>
<proteinExistence type="predicted"/>
<dbReference type="GO" id="GO:0046975">
    <property type="term" value="F:histone H3K36 methyltransferase activity"/>
    <property type="evidence" value="ECO:0007669"/>
    <property type="project" value="TreeGrafter"/>
</dbReference>
<dbReference type="Gene3D" id="3.30.420.10">
    <property type="entry name" value="Ribonuclease H-like superfamily/Ribonuclease H"/>
    <property type="match status" value="1"/>
</dbReference>
<dbReference type="PANTHER" id="PTHR46060:SF2">
    <property type="entry name" value="HISTONE-LYSINE N-METHYLTRANSFERASE SETMAR"/>
    <property type="match status" value="1"/>
</dbReference>
<accession>A0A814XKX6</accession>
<dbReference type="Proteomes" id="UP000681722">
    <property type="component" value="Unassembled WGS sequence"/>
</dbReference>
<protein>
    <recommendedName>
        <fullName evidence="1">Mos1 transposase HTH domain-containing protein</fullName>
    </recommendedName>
</protein>
<dbReference type="GO" id="GO:0006303">
    <property type="term" value="P:double-strand break repair via nonhomologous end joining"/>
    <property type="evidence" value="ECO:0007669"/>
    <property type="project" value="TreeGrafter"/>
</dbReference>
<dbReference type="EMBL" id="CAJOBC010009166">
    <property type="protein sequence ID" value="CAF3980941.1"/>
    <property type="molecule type" value="Genomic_DNA"/>
</dbReference>